<reference evidence="3 4" key="1">
    <citation type="journal article" date="2019" name="Emerg. Microbes Infect.">
        <title>Comprehensive subspecies identification of 175 nontuberculous mycobacteria species based on 7547 genomic profiles.</title>
        <authorList>
            <person name="Matsumoto Y."/>
            <person name="Kinjo T."/>
            <person name="Motooka D."/>
            <person name="Nabeya D."/>
            <person name="Jung N."/>
            <person name="Uechi K."/>
            <person name="Horii T."/>
            <person name="Iida T."/>
            <person name="Fujita J."/>
            <person name="Nakamura S."/>
        </authorList>
    </citation>
    <scope>NUCLEOTIDE SEQUENCE [LARGE SCALE GENOMIC DNA]</scope>
    <source>
        <strain evidence="3 4">JCM 14738</strain>
    </source>
</reference>
<dbReference type="Gene3D" id="3.40.50.1820">
    <property type="entry name" value="alpha/beta hydrolase"/>
    <property type="match status" value="1"/>
</dbReference>
<evidence type="ECO:0000256" key="1">
    <source>
        <dbReference type="SAM" id="MobiDB-lite"/>
    </source>
</evidence>
<sequence length="383" mass="39229">MAVADDTALIVPGTAPSPYGPLRSLYHFKPETQPEIGANYIPPGATRRIIPYPGSFWPVTGLNSPTLASSVNTGTNNLDAAIRSTHGPIYVAGLSQGTLALDQEQERLAHDPAAPPPDQLTFVKAGDPNNLLSHVFRPGTKVPIIGYRVTGPLDSQYDTVNVVGQYDIFSHPPDRMGNLLADLNGITAGGFYGHSATAFSDPSKVAPQDITRTVNDRGATTTTYLIRTGDELPLVRALVDMAGLPPDAAGPLNAVLKPMVDRAYGPDPGPLPTPKQISQVGHVGPAISIPIESTNAGITAGLTTATLALNAFNVASALSRVASGAGALGAGANLAGAATHAAPHPAPAPMAGAAAHAVTKAIKPGKGGPGLPKIGVLPHKHKL</sequence>
<evidence type="ECO:0000259" key="2">
    <source>
        <dbReference type="Pfam" id="PF08237"/>
    </source>
</evidence>
<accession>A0A7I7YM75</accession>
<evidence type="ECO:0000313" key="3">
    <source>
        <dbReference type="EMBL" id="BBZ42204.1"/>
    </source>
</evidence>
<dbReference type="Pfam" id="PF08237">
    <property type="entry name" value="PE-PPE"/>
    <property type="match status" value="1"/>
</dbReference>
<protein>
    <submittedName>
        <fullName evidence="3">PE-PPE domain-containing protein</fullName>
    </submittedName>
</protein>
<dbReference type="AlphaFoldDB" id="A0A7I7YM75"/>
<proteinExistence type="predicted"/>
<dbReference type="InterPro" id="IPR013228">
    <property type="entry name" value="PE-PPE_C"/>
</dbReference>
<dbReference type="InterPro" id="IPR029058">
    <property type="entry name" value="AB_hydrolase_fold"/>
</dbReference>
<feature type="domain" description="PE-PPE" evidence="2">
    <location>
        <begin position="43"/>
        <end position="264"/>
    </location>
</feature>
<organism evidence="3 4">
    <name type="scientific">Mycobacterium conspicuum</name>
    <dbReference type="NCBI Taxonomy" id="44010"/>
    <lineage>
        <taxon>Bacteria</taxon>
        <taxon>Bacillati</taxon>
        <taxon>Actinomycetota</taxon>
        <taxon>Actinomycetes</taxon>
        <taxon>Mycobacteriales</taxon>
        <taxon>Mycobacteriaceae</taxon>
        <taxon>Mycobacterium</taxon>
    </lineage>
</organism>
<feature type="region of interest" description="Disordered" evidence="1">
    <location>
        <begin position="364"/>
        <end position="383"/>
    </location>
</feature>
<gene>
    <name evidence="3" type="ORF">MCNS_52670</name>
</gene>
<keyword evidence="4" id="KW-1185">Reference proteome</keyword>
<dbReference type="EMBL" id="AP022613">
    <property type="protein sequence ID" value="BBZ42204.1"/>
    <property type="molecule type" value="Genomic_DNA"/>
</dbReference>
<name>A0A7I7YM75_9MYCO</name>
<evidence type="ECO:0000313" key="4">
    <source>
        <dbReference type="Proteomes" id="UP000467385"/>
    </source>
</evidence>
<dbReference type="Proteomes" id="UP000467385">
    <property type="component" value="Chromosome"/>
</dbReference>